<dbReference type="RefSeq" id="YP_010656220.1">
    <property type="nucleotide sequence ID" value="NC_070836.1"/>
</dbReference>
<dbReference type="Proteomes" id="UP000272407">
    <property type="component" value="Segment"/>
</dbReference>
<evidence type="ECO:0000259" key="1">
    <source>
        <dbReference type="Pfam" id="PF00561"/>
    </source>
</evidence>
<evidence type="ECO:0000313" key="3">
    <source>
        <dbReference type="Proteomes" id="UP000272407"/>
    </source>
</evidence>
<sequence length="275" mass="28106">MKRFAVLAAAAIVLSGCAAQTPPPVSAKVQDYYDKNVAGAKATLPASKVTGTAAAKAVTGTIGADRVNLFLAPKSNGKLVIAAHGHGGTVQEWTSGKQQLPMLDALVDAGYSVAASDAAGEAWGNPESVDAYKALTAWAKTKGKFKSVVVLGQSMGGLPALQLLGEIPNVTAFVGIYPVCDLATVIPRFKDTAAAWPDGAEGKLSPVDLQSAKGKRMIFFASPQDTIVPKATNTDACAKAAKAAGADVSVVEVKGDHGDQDAFRPADVIEFLAGA</sequence>
<accession>A0A3G3M680</accession>
<dbReference type="PROSITE" id="PS51257">
    <property type="entry name" value="PROKAR_LIPOPROTEIN"/>
    <property type="match status" value="1"/>
</dbReference>
<evidence type="ECO:0000313" key="2">
    <source>
        <dbReference type="EMBL" id="AYR01534.1"/>
    </source>
</evidence>
<gene>
    <name evidence="2" type="primary">34</name>
    <name evidence="2" type="ORF">PBI_SEAHORSE_34</name>
</gene>
<dbReference type="EMBL" id="MH910041">
    <property type="protein sequence ID" value="AYR01534.1"/>
    <property type="molecule type" value="Genomic_DNA"/>
</dbReference>
<protein>
    <submittedName>
        <fullName evidence="2">Esterase</fullName>
    </submittedName>
</protein>
<feature type="domain" description="AB hydrolase-1" evidence="1">
    <location>
        <begin position="79"/>
        <end position="199"/>
    </location>
</feature>
<dbReference type="KEGG" id="vg:77932099"/>
<keyword evidence="3" id="KW-1185">Reference proteome</keyword>
<dbReference type="Gene3D" id="3.40.50.1820">
    <property type="entry name" value="alpha/beta hydrolase"/>
    <property type="match status" value="1"/>
</dbReference>
<dbReference type="Pfam" id="PF00561">
    <property type="entry name" value="Abhydrolase_1"/>
    <property type="match status" value="1"/>
</dbReference>
<name>A0A3G3M680_9CAUD</name>
<proteinExistence type="predicted"/>
<dbReference type="SUPFAM" id="SSF53474">
    <property type="entry name" value="alpha/beta-Hydrolases"/>
    <property type="match status" value="1"/>
</dbReference>
<dbReference type="InterPro" id="IPR029058">
    <property type="entry name" value="AB_hydrolase_fold"/>
</dbReference>
<reference evidence="2 3" key="1">
    <citation type="submission" date="2018-09" db="EMBL/GenBank/DDBJ databases">
        <authorList>
            <person name="Rimple P.A."/>
            <person name="Stoner T.H."/>
            <person name="Garlena R.A."/>
            <person name="Russell D.A."/>
            <person name="Pope W.H."/>
            <person name="Jacobs-Sera D."/>
            <person name="Hatfull G.F."/>
        </authorList>
    </citation>
    <scope>NUCLEOTIDE SEQUENCE [LARGE SCALE GENOMIC DNA]</scope>
</reference>
<organism evidence="2 3">
    <name type="scientific">Arthrobacter phage Seahorse</name>
    <dbReference type="NCBI Taxonomy" id="2419611"/>
    <lineage>
        <taxon>Viruses</taxon>
        <taxon>Duplodnaviria</taxon>
        <taxon>Heunggongvirae</taxon>
        <taxon>Uroviricota</taxon>
        <taxon>Caudoviricetes</taxon>
        <taxon>Seamegvirus</taxon>
        <taxon>Seamegvirus seahorse</taxon>
    </lineage>
</organism>
<dbReference type="GeneID" id="77932099"/>
<dbReference type="InterPro" id="IPR000073">
    <property type="entry name" value="AB_hydrolase_1"/>
</dbReference>